<feature type="transmembrane region" description="Helical" evidence="1">
    <location>
        <begin position="6"/>
        <end position="29"/>
    </location>
</feature>
<feature type="transmembrane region" description="Helical" evidence="1">
    <location>
        <begin position="123"/>
        <end position="143"/>
    </location>
</feature>
<accession>A0A2H6CVA4</accession>
<feature type="transmembrane region" description="Helical" evidence="1">
    <location>
        <begin position="50"/>
        <end position="73"/>
    </location>
</feature>
<evidence type="ECO:0000313" key="2">
    <source>
        <dbReference type="EMBL" id="GBD68918.1"/>
    </source>
</evidence>
<protein>
    <recommendedName>
        <fullName evidence="4">DUF1772 domain-containing protein</fullName>
    </recommendedName>
</protein>
<reference evidence="2 3" key="1">
    <citation type="submission" date="2016-05" db="EMBL/GenBank/DDBJ databases">
        <title>Whole genome sequencing of Tetragenococcus halophilus subsp. halophilus NISL 7118.</title>
        <authorList>
            <person name="Shiwa Y."/>
            <person name="Nishimura I."/>
            <person name="Yoshikawa H."/>
            <person name="Koyama Y."/>
            <person name="Oguma T."/>
        </authorList>
    </citation>
    <scope>NUCLEOTIDE SEQUENCE [LARGE SCALE GENOMIC DNA]</scope>
    <source>
        <strain evidence="2 3">NISL 7118</strain>
    </source>
</reference>
<evidence type="ECO:0000313" key="3">
    <source>
        <dbReference type="Proteomes" id="UP000236214"/>
    </source>
</evidence>
<dbReference type="AlphaFoldDB" id="A0A2H6CVA4"/>
<proteinExistence type="predicted"/>
<evidence type="ECO:0000256" key="1">
    <source>
        <dbReference type="SAM" id="Phobius"/>
    </source>
</evidence>
<gene>
    <name evidence="2" type="ORF">TEHN7118_1724</name>
</gene>
<comment type="caution">
    <text evidence="2">The sequence shown here is derived from an EMBL/GenBank/DDBJ whole genome shotgun (WGS) entry which is preliminary data.</text>
</comment>
<dbReference type="EMBL" id="BDEC01000076">
    <property type="protein sequence ID" value="GBD68918.1"/>
    <property type="molecule type" value="Genomic_DNA"/>
</dbReference>
<sequence length="144" mass="16447">MMFNIFLLLFIVGNSIISGIFFSFSNSIMKALAKSASSNGRQVMNDINRVIINPVFMLLFLGTPLFAVLLLFLDGFSNLWIILATISHIVGSFGVTITQNVPRNNRLEKANDYWNTYVKEWTFWNHIRTIFAILSTLFAILYLL</sequence>
<keyword evidence="1" id="KW-1133">Transmembrane helix</keyword>
<evidence type="ECO:0008006" key="4">
    <source>
        <dbReference type="Google" id="ProtNLM"/>
    </source>
</evidence>
<dbReference type="Pfam" id="PF08592">
    <property type="entry name" value="Anthrone_oxy"/>
    <property type="match status" value="1"/>
</dbReference>
<keyword evidence="1" id="KW-0812">Transmembrane</keyword>
<keyword evidence="3" id="KW-1185">Reference proteome</keyword>
<name>A0A2H6CVA4_TETHA</name>
<dbReference type="Proteomes" id="UP000236214">
    <property type="component" value="Unassembled WGS sequence"/>
</dbReference>
<keyword evidence="1" id="KW-0472">Membrane</keyword>
<dbReference type="InterPro" id="IPR013901">
    <property type="entry name" value="Anthrone_oxy"/>
</dbReference>
<feature type="transmembrane region" description="Helical" evidence="1">
    <location>
        <begin position="79"/>
        <end position="102"/>
    </location>
</feature>
<organism evidence="2 3">
    <name type="scientific">Tetragenococcus halophilus subsp. halophilus</name>
    <dbReference type="NCBI Taxonomy" id="1513897"/>
    <lineage>
        <taxon>Bacteria</taxon>
        <taxon>Bacillati</taxon>
        <taxon>Bacillota</taxon>
        <taxon>Bacilli</taxon>
        <taxon>Lactobacillales</taxon>
        <taxon>Enterococcaceae</taxon>
        <taxon>Tetragenococcus</taxon>
    </lineage>
</organism>